<dbReference type="PROSITE" id="PS50088">
    <property type="entry name" value="ANK_REPEAT"/>
    <property type="match status" value="2"/>
</dbReference>
<organism evidence="5 6">
    <name type="scientific">Dreissena polymorpha</name>
    <name type="common">Zebra mussel</name>
    <name type="synonym">Mytilus polymorpha</name>
    <dbReference type="NCBI Taxonomy" id="45954"/>
    <lineage>
        <taxon>Eukaryota</taxon>
        <taxon>Metazoa</taxon>
        <taxon>Spiralia</taxon>
        <taxon>Lophotrochozoa</taxon>
        <taxon>Mollusca</taxon>
        <taxon>Bivalvia</taxon>
        <taxon>Autobranchia</taxon>
        <taxon>Heteroconchia</taxon>
        <taxon>Euheterodonta</taxon>
        <taxon>Imparidentia</taxon>
        <taxon>Neoheterodontei</taxon>
        <taxon>Myida</taxon>
        <taxon>Dreissenoidea</taxon>
        <taxon>Dreissenidae</taxon>
        <taxon>Dreissena</taxon>
    </lineage>
</organism>
<dbReference type="PROSITE" id="PS50297">
    <property type="entry name" value="ANK_REP_REGION"/>
    <property type="match status" value="1"/>
</dbReference>
<dbReference type="PANTHER" id="PTHR24173">
    <property type="entry name" value="ANKYRIN REPEAT CONTAINING"/>
    <property type="match status" value="1"/>
</dbReference>
<evidence type="ECO:0000256" key="3">
    <source>
        <dbReference type="PROSITE-ProRule" id="PRU00023"/>
    </source>
</evidence>
<feature type="repeat" description="ANK" evidence="3">
    <location>
        <begin position="59"/>
        <end position="97"/>
    </location>
</feature>
<dbReference type="Proteomes" id="UP000828390">
    <property type="component" value="Unassembled WGS sequence"/>
</dbReference>
<dbReference type="GO" id="GO:0035556">
    <property type="term" value="P:intracellular signal transduction"/>
    <property type="evidence" value="ECO:0007669"/>
    <property type="project" value="InterPro"/>
</dbReference>
<dbReference type="Pfam" id="PF07525">
    <property type="entry name" value="SOCS_box"/>
    <property type="match status" value="1"/>
</dbReference>
<dbReference type="InterPro" id="IPR036770">
    <property type="entry name" value="Ankyrin_rpt-contain_sf"/>
</dbReference>
<evidence type="ECO:0000313" key="5">
    <source>
        <dbReference type="EMBL" id="KAH3802952.1"/>
    </source>
</evidence>
<evidence type="ECO:0000256" key="1">
    <source>
        <dbReference type="ARBA" id="ARBA00022737"/>
    </source>
</evidence>
<accession>A0A9D4FW11</accession>
<dbReference type="SMART" id="SM00969">
    <property type="entry name" value="SOCS_box"/>
    <property type="match status" value="1"/>
</dbReference>
<reference evidence="5" key="1">
    <citation type="journal article" date="2019" name="bioRxiv">
        <title>The Genome of the Zebra Mussel, Dreissena polymorpha: A Resource for Invasive Species Research.</title>
        <authorList>
            <person name="McCartney M.A."/>
            <person name="Auch B."/>
            <person name="Kono T."/>
            <person name="Mallez S."/>
            <person name="Zhang Y."/>
            <person name="Obille A."/>
            <person name="Becker A."/>
            <person name="Abrahante J.E."/>
            <person name="Garbe J."/>
            <person name="Badalamenti J.P."/>
            <person name="Herman A."/>
            <person name="Mangelson H."/>
            <person name="Liachko I."/>
            <person name="Sullivan S."/>
            <person name="Sone E.D."/>
            <person name="Koren S."/>
            <person name="Silverstein K.A.T."/>
            <person name="Beckman K.B."/>
            <person name="Gohl D.M."/>
        </authorList>
    </citation>
    <scope>NUCLEOTIDE SEQUENCE</scope>
    <source>
        <strain evidence="5">Duluth1</strain>
        <tissue evidence="5">Whole animal</tissue>
    </source>
</reference>
<dbReference type="CDD" id="cd03716">
    <property type="entry name" value="SOCS_ASB_like"/>
    <property type="match status" value="1"/>
</dbReference>
<dbReference type="PROSITE" id="PS50225">
    <property type="entry name" value="SOCS"/>
    <property type="match status" value="1"/>
</dbReference>
<evidence type="ECO:0000313" key="6">
    <source>
        <dbReference type="Proteomes" id="UP000828390"/>
    </source>
</evidence>
<gene>
    <name evidence="5" type="ORF">DPMN_156650</name>
</gene>
<dbReference type="InterPro" id="IPR002110">
    <property type="entry name" value="Ankyrin_rpt"/>
</dbReference>
<dbReference type="Pfam" id="PF12796">
    <property type="entry name" value="Ank_2"/>
    <property type="match status" value="1"/>
</dbReference>
<dbReference type="Gene3D" id="1.25.40.20">
    <property type="entry name" value="Ankyrin repeat-containing domain"/>
    <property type="match status" value="1"/>
</dbReference>
<dbReference type="PANTHER" id="PTHR24173:SF83">
    <property type="entry name" value="SOCS BOX DOMAIN-CONTAINING PROTEIN"/>
    <property type="match status" value="1"/>
</dbReference>
<dbReference type="InterPro" id="IPR036036">
    <property type="entry name" value="SOCS_box-like_dom_sf"/>
</dbReference>
<keyword evidence="2 3" id="KW-0040">ANK repeat</keyword>
<dbReference type="EMBL" id="JAIWYP010000007">
    <property type="protein sequence ID" value="KAH3802952.1"/>
    <property type="molecule type" value="Genomic_DNA"/>
</dbReference>
<evidence type="ECO:0000259" key="4">
    <source>
        <dbReference type="PROSITE" id="PS50225"/>
    </source>
</evidence>
<feature type="domain" description="SOCS box" evidence="4">
    <location>
        <begin position="199"/>
        <end position="235"/>
    </location>
</feature>
<dbReference type="FunFam" id="1.10.750.20:FF:000001">
    <property type="entry name" value="Ankyrin repeat and SOCS box containing 1"/>
    <property type="match status" value="1"/>
</dbReference>
<dbReference type="SUPFAM" id="SSF158235">
    <property type="entry name" value="SOCS box-like"/>
    <property type="match status" value="1"/>
</dbReference>
<name>A0A9D4FW11_DREPO</name>
<feature type="repeat" description="ANK" evidence="3">
    <location>
        <begin position="21"/>
        <end position="53"/>
    </location>
</feature>
<evidence type="ECO:0000256" key="2">
    <source>
        <dbReference type="ARBA" id="ARBA00023043"/>
    </source>
</evidence>
<sequence length="240" mass="27188">MLDCVVKLLRRGSDVNHRNCAGYSPLHLAVMTGENYNIEIVKALLTYGYNTDVNLLDNNFYSPLHYACFNDAMSQARRPELAALLLAYGADFNIKNKRGDKVLISELEGRHRDCTILSAIARCTVYLPTFEALGLNIVNPTPFLMQGAGYQGGVGFGIGANVPHEDFQDLRQQHVVLARQWSENQQAKISWYRDMVRGPRMLQHYCRCVIRAKMGPRRLMNIPQLPLPTTMKEYLLLQNG</sequence>
<dbReference type="Gene3D" id="1.10.750.20">
    <property type="entry name" value="SOCS box"/>
    <property type="match status" value="1"/>
</dbReference>
<keyword evidence="6" id="KW-1185">Reference proteome</keyword>
<dbReference type="SUPFAM" id="SSF48403">
    <property type="entry name" value="Ankyrin repeat"/>
    <property type="match status" value="1"/>
</dbReference>
<reference evidence="5" key="2">
    <citation type="submission" date="2020-11" db="EMBL/GenBank/DDBJ databases">
        <authorList>
            <person name="McCartney M.A."/>
            <person name="Auch B."/>
            <person name="Kono T."/>
            <person name="Mallez S."/>
            <person name="Becker A."/>
            <person name="Gohl D.M."/>
            <person name="Silverstein K.A.T."/>
            <person name="Koren S."/>
            <person name="Bechman K.B."/>
            <person name="Herman A."/>
            <person name="Abrahante J.E."/>
            <person name="Garbe J."/>
        </authorList>
    </citation>
    <scope>NUCLEOTIDE SEQUENCE</scope>
    <source>
        <strain evidence="5">Duluth1</strain>
        <tissue evidence="5">Whole animal</tissue>
    </source>
</reference>
<dbReference type="InterPro" id="IPR001496">
    <property type="entry name" value="SOCS_box"/>
</dbReference>
<comment type="caution">
    <text evidence="5">The sequence shown here is derived from an EMBL/GenBank/DDBJ whole genome shotgun (WGS) entry which is preliminary data.</text>
</comment>
<dbReference type="SMART" id="SM00248">
    <property type="entry name" value="ANK"/>
    <property type="match status" value="2"/>
</dbReference>
<proteinExistence type="predicted"/>
<protein>
    <recommendedName>
        <fullName evidence="4">SOCS box domain-containing protein</fullName>
    </recommendedName>
</protein>
<keyword evidence="1" id="KW-0677">Repeat</keyword>
<dbReference type="AlphaFoldDB" id="A0A9D4FW11"/>